<evidence type="ECO:0000256" key="2">
    <source>
        <dbReference type="SAM" id="SignalP"/>
    </source>
</evidence>
<evidence type="ECO:0000259" key="3">
    <source>
        <dbReference type="Pfam" id="PF25023"/>
    </source>
</evidence>
<evidence type="ECO:0000256" key="1">
    <source>
        <dbReference type="ARBA" id="ARBA00022737"/>
    </source>
</evidence>
<dbReference type="Proteomes" id="UP001429601">
    <property type="component" value="Unassembled WGS sequence"/>
</dbReference>
<dbReference type="InterPro" id="IPR056823">
    <property type="entry name" value="TEN-like_YD-shell"/>
</dbReference>
<feature type="signal peptide" evidence="2">
    <location>
        <begin position="1"/>
        <end position="24"/>
    </location>
</feature>
<dbReference type="PANTHER" id="PTHR32305:SF15">
    <property type="entry name" value="PROTEIN RHSA-RELATED"/>
    <property type="match status" value="1"/>
</dbReference>
<organism evidence="4 5">
    <name type="scientific">Luteibacter jiangsuensis</name>
    <dbReference type="NCBI Taxonomy" id="637577"/>
    <lineage>
        <taxon>Bacteria</taxon>
        <taxon>Pseudomonadati</taxon>
        <taxon>Pseudomonadota</taxon>
        <taxon>Gammaproteobacteria</taxon>
        <taxon>Lysobacterales</taxon>
        <taxon>Rhodanobacteraceae</taxon>
        <taxon>Luteibacter</taxon>
    </lineage>
</organism>
<feature type="chain" id="PRO_5046678443" evidence="2">
    <location>
        <begin position="25"/>
        <end position="923"/>
    </location>
</feature>
<dbReference type="PANTHER" id="PTHR32305">
    <property type="match status" value="1"/>
</dbReference>
<feature type="domain" description="Teneurin-like YD-shell" evidence="3">
    <location>
        <begin position="513"/>
        <end position="752"/>
    </location>
</feature>
<dbReference type="NCBIfam" id="TIGR03696">
    <property type="entry name" value="Rhs_assc_core"/>
    <property type="match status" value="1"/>
</dbReference>
<dbReference type="InterPro" id="IPR031325">
    <property type="entry name" value="RHS_repeat"/>
</dbReference>
<comment type="caution">
    <text evidence="4">The sequence shown here is derived from an EMBL/GenBank/DDBJ whole genome shotgun (WGS) entry which is preliminary data.</text>
</comment>
<dbReference type="NCBIfam" id="TIGR01643">
    <property type="entry name" value="YD_repeat_2x"/>
    <property type="match status" value="6"/>
</dbReference>
<dbReference type="EMBL" id="JAAQQR010000005">
    <property type="protein sequence ID" value="NID05883.1"/>
    <property type="molecule type" value="Genomic_DNA"/>
</dbReference>
<protein>
    <submittedName>
        <fullName evidence="4">RHS repeat protein</fullName>
    </submittedName>
</protein>
<name>A0ABX0Q6A0_9GAMM</name>
<dbReference type="PRINTS" id="PR00394">
    <property type="entry name" value="RHSPROTEIN"/>
</dbReference>
<keyword evidence="2" id="KW-0732">Signal</keyword>
<dbReference type="RefSeq" id="WP_167127293.1">
    <property type="nucleotide sequence ID" value="NZ_JAAQQR010000005.1"/>
</dbReference>
<gene>
    <name evidence="4" type="ORF">HBF26_13365</name>
</gene>
<keyword evidence="1" id="KW-0677">Repeat</keyword>
<evidence type="ECO:0000313" key="5">
    <source>
        <dbReference type="Proteomes" id="UP001429601"/>
    </source>
</evidence>
<keyword evidence="5" id="KW-1185">Reference proteome</keyword>
<evidence type="ECO:0000313" key="4">
    <source>
        <dbReference type="EMBL" id="NID05883.1"/>
    </source>
</evidence>
<dbReference type="InterPro" id="IPR006530">
    <property type="entry name" value="YD"/>
</dbReference>
<accession>A0ABX0Q6A0</accession>
<proteinExistence type="predicted"/>
<reference evidence="4 5" key="1">
    <citation type="journal article" date="2011" name="Curr. Microbiol.">
        <title>Luteibacter jiangsuensis sp. nov.: a methamidophos-degrading bacterium isolated from a methamidophos-manufacturing factory.</title>
        <authorList>
            <person name="Wang L."/>
            <person name="Wang G.L."/>
            <person name="Li S.P."/>
            <person name="Jiang J.D."/>
        </authorList>
    </citation>
    <scope>NUCLEOTIDE SEQUENCE [LARGE SCALE GENOMIC DNA]</scope>
    <source>
        <strain evidence="4 5">CGMCC 1.10133</strain>
    </source>
</reference>
<sequence>MMKGLRWTPLALALCAAVSHAATADRVSTVTYDTRGLVASIDGPRTDVSDITKYTYDAQGRLATVTDALGHVTTYSAYDTYGNPGQVVDANGVVTSMTYTPEGWLATIVRDASGTPSTTSLTYDAVGNVVQTTDADGVVLHYTFDDASRLTDITDGAGNRIHYTLDAAGNRTNEETLDASGAVRRAVSRSFNSLSQLLTVTDALNRTVLSFDTTDGYDAEGKPVHSRDAKGVQRKQGYDSLGRLVSTINDYNGTNPSTANAQTVSQYDASDNVAGISDPSGLNTVYDHNGLGDLTGIHSPDTGTTLFTVDAAGNRITKTDANGIVTTYTYDALNRVTSATYADTSLNVAYFYDEANTVTGCSASAPVGHLTRVVENGVTTSYCYDARGNVTDKRQTQGAITDAMHYAYTPANRVQSETRPGGAVVAYARNSFGQVTGVSVTPASGVAQTVASNITWLPFGPMQAYTLGNGQTVTRTYDSNYRVTDIVSPALELHFSLDEMGDITGVSESGGGTAGYLYDPLYRLTSVKDAAGTAVEAYTYNPTGDRLSKTAPGAYTGTYKYKSGTHLLTNMGTATRTYDANGNTTGSSAAGTVWGYGYNGRNRMTAVTQNGTTVGTYVYNAMNERVAKSHGSATTRFIYDEASRLVSEASGSTRRDYIAVAGVPLAVADGASIGFITADGLGSPRAVTSSTGAVVWNWPYATNPFGENRPVSNAGYVLNLRLPGQYADGEAGLKYNVNRSFDAATGRYHESDPAGLAAGPSTYSYVNANPLGSADPLGLCPGETCDFSGSAPSPQEYERRGQGVGNVTYAPNPYGPGSLGNAGGTLYNLATLYQFKRGGPLDAQVQYGGSPAYANYVYGVYLGAAGWNLPEILSSADAYGKARSVYPSTTRMDDAYPHIPQANVKNITRGYNDQKTGNLCIVR</sequence>
<dbReference type="InterPro" id="IPR050708">
    <property type="entry name" value="T6SS_VgrG/RHS"/>
</dbReference>
<dbReference type="Gene3D" id="2.180.10.10">
    <property type="entry name" value="RHS repeat-associated core"/>
    <property type="match status" value="4"/>
</dbReference>
<dbReference type="Pfam" id="PF25023">
    <property type="entry name" value="TEN_YD-shell"/>
    <property type="match status" value="1"/>
</dbReference>
<dbReference type="Pfam" id="PF05593">
    <property type="entry name" value="RHS_repeat"/>
    <property type="match status" value="4"/>
</dbReference>
<dbReference type="InterPro" id="IPR022385">
    <property type="entry name" value="Rhs_assc_core"/>
</dbReference>